<comment type="similarity">
    <text evidence="1 2">Belongs to the flagella basal body rod proteins family.</text>
</comment>
<evidence type="ECO:0000259" key="4">
    <source>
        <dbReference type="Pfam" id="PF06429"/>
    </source>
</evidence>
<reference evidence="6" key="1">
    <citation type="journal article" date="2014" name="Appl. Environ. Microbiol.">
        <title>Detection and genomic characterization of motility in Lactobacillus curvatus: confirmation of motility in a species outside the Lactobacillus salivarius clade.</title>
        <authorList>
            <person name="Cousin F.J."/>
            <person name="Lynch S.M."/>
            <person name="Harris H.M."/>
            <person name="McCann A."/>
            <person name="Lynch D.B."/>
            <person name="Neville B.A."/>
            <person name="Irisawa T."/>
            <person name="Okada S."/>
            <person name="Endo A."/>
            <person name="O'Toole P.W."/>
        </authorList>
    </citation>
    <scope>NUCLEOTIDE SEQUENCE</scope>
    <source>
        <strain evidence="6">DSM 19519</strain>
    </source>
</reference>
<proteinExistence type="inferred from homology"/>
<feature type="domain" description="Flagellar basal body rod protein N-terminal" evidence="3">
    <location>
        <begin position="17"/>
        <end position="35"/>
    </location>
</feature>
<dbReference type="InterPro" id="IPR001444">
    <property type="entry name" value="Flag_bb_rod_N"/>
</dbReference>
<evidence type="ECO:0000256" key="1">
    <source>
        <dbReference type="ARBA" id="ARBA00009677"/>
    </source>
</evidence>
<gene>
    <name evidence="6" type="primary">flgF</name>
</gene>
<keyword evidence="2" id="KW-0975">Bacterial flagellum</keyword>
<name>A0A0A7RHK3_9LACO</name>
<protein>
    <submittedName>
        <fullName evidence="6">Flagellar basal-body rod protein FlgF</fullName>
    </submittedName>
</protein>
<dbReference type="AlphaFoldDB" id="A0A0A7RHK3"/>
<dbReference type="InterPro" id="IPR010930">
    <property type="entry name" value="Flg_bb/hook_C_dom"/>
</dbReference>
<dbReference type="GO" id="GO:0009425">
    <property type="term" value="C:bacterial-type flagellum basal body"/>
    <property type="evidence" value="ECO:0007669"/>
    <property type="project" value="UniProtKB-SubCell"/>
</dbReference>
<evidence type="ECO:0000259" key="5">
    <source>
        <dbReference type="Pfam" id="PF22692"/>
    </source>
</evidence>
<feature type="domain" description="Flagellar basal-body/hook protein C-terminal" evidence="4">
    <location>
        <begin position="185"/>
        <end position="229"/>
    </location>
</feature>
<dbReference type="PANTHER" id="PTHR30435:SF19">
    <property type="entry name" value="FLAGELLAR BASAL-BODY ROD PROTEIN FLGG"/>
    <property type="match status" value="1"/>
</dbReference>
<dbReference type="NCBIfam" id="TIGR03506">
    <property type="entry name" value="FlgEFG_subfam"/>
    <property type="match status" value="1"/>
</dbReference>
<keyword evidence="6" id="KW-0969">Cilium</keyword>
<keyword evidence="6" id="KW-0282">Flagellum</keyword>
<dbReference type="InterPro" id="IPR020013">
    <property type="entry name" value="Flagellar_FlgE/F/G"/>
</dbReference>
<accession>A0A0A7RHK3</accession>
<evidence type="ECO:0000313" key="6">
    <source>
        <dbReference type="EMBL" id="AJA34039.1"/>
    </source>
</evidence>
<dbReference type="PANTHER" id="PTHR30435">
    <property type="entry name" value="FLAGELLAR PROTEIN"/>
    <property type="match status" value="1"/>
</dbReference>
<dbReference type="GO" id="GO:0071978">
    <property type="term" value="P:bacterial-type flagellum-dependent swarming motility"/>
    <property type="evidence" value="ECO:0007669"/>
    <property type="project" value="TreeGrafter"/>
</dbReference>
<evidence type="ECO:0000256" key="2">
    <source>
        <dbReference type="RuleBase" id="RU362116"/>
    </source>
</evidence>
<dbReference type="Pfam" id="PF06429">
    <property type="entry name" value="Flg_bbr_C"/>
    <property type="match status" value="1"/>
</dbReference>
<comment type="subcellular location">
    <subcellularLocation>
        <location evidence="2">Bacterial flagellum basal body</location>
    </subcellularLocation>
</comment>
<dbReference type="Pfam" id="PF00460">
    <property type="entry name" value="Flg_bb_rod"/>
    <property type="match status" value="1"/>
</dbReference>
<keyword evidence="6" id="KW-0966">Cell projection</keyword>
<dbReference type="InterPro" id="IPR053967">
    <property type="entry name" value="LlgE_F_G-like_D1"/>
</dbReference>
<dbReference type="SUPFAM" id="SSF117143">
    <property type="entry name" value="Flagellar hook protein flgE"/>
    <property type="match status" value="1"/>
</dbReference>
<dbReference type="InterPro" id="IPR037925">
    <property type="entry name" value="FlgE/F/G-like"/>
</dbReference>
<dbReference type="Pfam" id="PF22692">
    <property type="entry name" value="LlgE_F_G_D1"/>
    <property type="match status" value="1"/>
</dbReference>
<organism evidence="6">
    <name type="scientific">Liquorilactobacillus hordei</name>
    <dbReference type="NCBI Taxonomy" id="468911"/>
    <lineage>
        <taxon>Bacteria</taxon>
        <taxon>Bacillati</taxon>
        <taxon>Bacillota</taxon>
        <taxon>Bacilli</taxon>
        <taxon>Lactobacillales</taxon>
        <taxon>Lactobacillaceae</taxon>
        <taxon>Liquorilactobacillus</taxon>
    </lineage>
</organism>
<dbReference type="EMBL" id="KM886865">
    <property type="protein sequence ID" value="AJA34039.1"/>
    <property type="molecule type" value="Genomic_DNA"/>
</dbReference>
<sequence length="234" mass="25718">MIRGLDTVEQSLDVLLKRQENTSGNIANVNTTGYQAKQLFQSTLKEVQFENHQGGPNVSERQNIGGFTFGNAIDGSYVDSSKGSMKETGRATDFAVNSDGYFTVRMNDGSLAYTRNGNFKLNNQNQYMTQEGYQVIGNNGQAITASNNPAFRIVSIPNEQQLTDAGNGYYTTNQNVQINTNPNVMQGYLEQSNVSMSDEMVTLMQTGREFEANQKVLSSTNETLDKAVNSLGKV</sequence>
<feature type="domain" description="Flagellar hook protein FlgE/F/G-like D1" evidence="5">
    <location>
        <begin position="95"/>
        <end position="158"/>
    </location>
</feature>
<evidence type="ECO:0000259" key="3">
    <source>
        <dbReference type="Pfam" id="PF00460"/>
    </source>
</evidence>